<organism evidence="3 4">
    <name type="scientific">Bradyrhizobium erythrophlei</name>
    <dbReference type="NCBI Taxonomy" id="1437360"/>
    <lineage>
        <taxon>Bacteria</taxon>
        <taxon>Pseudomonadati</taxon>
        <taxon>Pseudomonadota</taxon>
        <taxon>Alphaproteobacteria</taxon>
        <taxon>Hyphomicrobiales</taxon>
        <taxon>Nitrobacteraceae</taxon>
        <taxon>Bradyrhizobium</taxon>
    </lineage>
</organism>
<sequence length="115" mass="12887">MSRISVLKHAINTARAGLMFVGTLSPAHAAYQHESVSVYPDLPVSASADHAKVKTLVTRNASITLTSHRPWRAPVGHFQPRRDDVPQSEGVSEWERQQQQFNKELDRKLIICRGC</sequence>
<reference evidence="3 4" key="1">
    <citation type="submission" date="2016-11" db="EMBL/GenBank/DDBJ databases">
        <authorList>
            <person name="Jaros S."/>
            <person name="Januszkiewicz K."/>
            <person name="Wedrychowicz H."/>
        </authorList>
    </citation>
    <scope>NUCLEOTIDE SEQUENCE [LARGE SCALE GENOMIC DNA]</scope>
    <source>
        <strain evidence="3 4">GAS242</strain>
    </source>
</reference>
<evidence type="ECO:0000256" key="1">
    <source>
        <dbReference type="SAM" id="MobiDB-lite"/>
    </source>
</evidence>
<proteinExistence type="predicted"/>
<evidence type="ECO:0000313" key="4">
    <source>
        <dbReference type="Proteomes" id="UP000190675"/>
    </source>
</evidence>
<gene>
    <name evidence="3" type="ORF">SAMN05444169_4773</name>
</gene>
<dbReference type="AlphaFoldDB" id="A0A1M5NPH2"/>
<keyword evidence="2" id="KW-0732">Signal</keyword>
<name>A0A1M5NPH2_9BRAD</name>
<dbReference type="EMBL" id="LT670818">
    <property type="protein sequence ID" value="SHG91345.1"/>
    <property type="molecule type" value="Genomic_DNA"/>
</dbReference>
<protein>
    <submittedName>
        <fullName evidence="3">Uncharacterized protein</fullName>
    </submittedName>
</protein>
<feature type="signal peptide" evidence="2">
    <location>
        <begin position="1"/>
        <end position="29"/>
    </location>
</feature>
<evidence type="ECO:0000313" key="3">
    <source>
        <dbReference type="EMBL" id="SHG91345.1"/>
    </source>
</evidence>
<feature type="region of interest" description="Disordered" evidence="1">
    <location>
        <begin position="72"/>
        <end position="92"/>
    </location>
</feature>
<evidence type="ECO:0000256" key="2">
    <source>
        <dbReference type="SAM" id="SignalP"/>
    </source>
</evidence>
<accession>A0A1M5NPH2</accession>
<dbReference type="Proteomes" id="UP000190675">
    <property type="component" value="Chromosome I"/>
</dbReference>
<feature type="chain" id="PRO_5012070335" evidence="2">
    <location>
        <begin position="30"/>
        <end position="115"/>
    </location>
</feature>